<name>A0A667ZKV7_9TELE</name>
<comment type="similarity">
    <text evidence="1 3">Belongs to the sulfotransferase 1 family.</text>
</comment>
<dbReference type="GeneTree" id="ENSGT00940000156772"/>
<gene>
    <name evidence="5" type="primary">LOC115363666</name>
</gene>
<dbReference type="SUPFAM" id="SSF52540">
    <property type="entry name" value="P-loop containing nucleoside triphosphate hydrolases"/>
    <property type="match status" value="1"/>
</dbReference>
<dbReference type="Gene3D" id="3.40.50.300">
    <property type="entry name" value="P-loop containing nucleotide triphosphate hydrolases"/>
    <property type="match status" value="1"/>
</dbReference>
<evidence type="ECO:0000313" key="5">
    <source>
        <dbReference type="Ensembl" id="ENSMMDP00005033486.1"/>
    </source>
</evidence>
<dbReference type="InterPro" id="IPR027417">
    <property type="entry name" value="P-loop_NTPase"/>
</dbReference>
<sequence length="186" mass="21921">MTLVFQLIPTTWSRCRGWSMKGVVKITLYDLLLGLKNKRAKIIYVMRNPKDNIVSYYHFCNIFSDWETPKSFEDFLEQYLAGNVAGSSWFDHIREWHSKRDQYNILFLTYEEMVLDLKAAIIKLCKFLGSNLSEAVIDQIVEKTTFKSMKNDPKANYQFLPEGMLKGQFLRKGNLSSELQILFWFM</sequence>
<evidence type="ECO:0000313" key="6">
    <source>
        <dbReference type="Proteomes" id="UP000472263"/>
    </source>
</evidence>
<evidence type="ECO:0000259" key="4">
    <source>
        <dbReference type="Pfam" id="PF00685"/>
    </source>
</evidence>
<dbReference type="Proteomes" id="UP000472263">
    <property type="component" value="Chromosome 8"/>
</dbReference>
<reference evidence="5" key="1">
    <citation type="submission" date="2019-06" db="EMBL/GenBank/DDBJ databases">
        <authorList>
            <consortium name="Wellcome Sanger Institute Data Sharing"/>
        </authorList>
    </citation>
    <scope>NUCLEOTIDE SEQUENCE [LARGE SCALE GENOMIC DNA]</scope>
</reference>
<evidence type="ECO:0000256" key="2">
    <source>
        <dbReference type="ARBA" id="ARBA00022679"/>
    </source>
</evidence>
<dbReference type="Pfam" id="PF00685">
    <property type="entry name" value="Sulfotransfer_1"/>
    <property type="match status" value="1"/>
</dbReference>
<proteinExistence type="inferred from homology"/>
<accession>A0A667ZKV7</accession>
<organism evidence="5 6">
    <name type="scientific">Myripristis murdjan</name>
    <name type="common">pinecone soldierfish</name>
    <dbReference type="NCBI Taxonomy" id="586833"/>
    <lineage>
        <taxon>Eukaryota</taxon>
        <taxon>Metazoa</taxon>
        <taxon>Chordata</taxon>
        <taxon>Craniata</taxon>
        <taxon>Vertebrata</taxon>
        <taxon>Euteleostomi</taxon>
        <taxon>Actinopterygii</taxon>
        <taxon>Neopterygii</taxon>
        <taxon>Teleostei</taxon>
        <taxon>Neoteleostei</taxon>
        <taxon>Acanthomorphata</taxon>
        <taxon>Holocentriformes</taxon>
        <taxon>Holocentridae</taxon>
        <taxon>Myripristis</taxon>
    </lineage>
</organism>
<dbReference type="AlphaFoldDB" id="A0A667ZKV7"/>
<dbReference type="PANTHER" id="PTHR11783">
    <property type="entry name" value="SULFOTRANSFERASE SULT"/>
    <property type="match status" value="1"/>
</dbReference>
<evidence type="ECO:0000256" key="1">
    <source>
        <dbReference type="ARBA" id="ARBA00005771"/>
    </source>
</evidence>
<evidence type="ECO:0000256" key="3">
    <source>
        <dbReference type="RuleBase" id="RU361155"/>
    </source>
</evidence>
<keyword evidence="2 3" id="KW-0808">Transferase</keyword>
<dbReference type="GO" id="GO:0008146">
    <property type="term" value="F:sulfotransferase activity"/>
    <property type="evidence" value="ECO:0007669"/>
    <property type="project" value="InterPro"/>
</dbReference>
<keyword evidence="6" id="KW-1185">Reference proteome</keyword>
<dbReference type="EC" id="2.8.2.-" evidence="3"/>
<reference evidence="5" key="3">
    <citation type="submission" date="2025-09" db="UniProtKB">
        <authorList>
            <consortium name="Ensembl"/>
        </authorList>
    </citation>
    <scope>IDENTIFICATION</scope>
</reference>
<feature type="domain" description="Sulfotransferase" evidence="4">
    <location>
        <begin position="31"/>
        <end position="174"/>
    </location>
</feature>
<dbReference type="InterPro" id="IPR000863">
    <property type="entry name" value="Sulfotransferase_dom"/>
</dbReference>
<reference evidence="5" key="2">
    <citation type="submission" date="2025-08" db="UniProtKB">
        <authorList>
            <consortium name="Ensembl"/>
        </authorList>
    </citation>
    <scope>IDENTIFICATION</scope>
</reference>
<dbReference type="Ensembl" id="ENSMMDT00005034227.1">
    <property type="protein sequence ID" value="ENSMMDP00005033486.1"/>
    <property type="gene ID" value="ENSMMDG00005015754.1"/>
</dbReference>
<protein>
    <recommendedName>
        <fullName evidence="3">Sulfotransferase</fullName>
        <ecNumber evidence="3">2.8.2.-</ecNumber>
    </recommendedName>
</protein>